<sequence length="311" mass="33764">MSAPRPIPDMRFEPRYLSTIAPFVRVRHTSPTADQEKSSADAAGALQKSVELDIQWSQVAWVTLRDQFMFPFLQGLAIALVAVLQVSLHPLFVIASSITEASPWSVESDTPVQFNPSASTAVIHARLSSRNMPPLTSLQNVSSSTSRMRSAASSTFTSATAPSFRENLDGDLTVLKALNTRTVKRVLSRLPNAAPTTICDNAAVARAARDMEDALSLYDVSHVHEEKCPHFQRNPVTHQPEGLPGSTVQLDLSSAYLSPSGGSALREATPLRDHVDGISRSPRNQTTSTLDSSSTYTHLVPATGRFAIFRI</sequence>
<gene>
    <name evidence="2" type="ORF">FISHEDRAFT_68418</name>
</gene>
<accession>A0A0D7ASR0</accession>
<dbReference type="AlphaFoldDB" id="A0A0D7ASR0"/>
<dbReference type="OrthoDB" id="2430343at2759"/>
<evidence type="ECO:0000313" key="3">
    <source>
        <dbReference type="Proteomes" id="UP000054144"/>
    </source>
</evidence>
<dbReference type="PANTHER" id="PTHR38699:SF1">
    <property type="entry name" value="MITOPHAGY RECEPTOR ATG43"/>
    <property type="match status" value="1"/>
</dbReference>
<evidence type="ECO:0000313" key="2">
    <source>
        <dbReference type="EMBL" id="KIY53848.1"/>
    </source>
</evidence>
<dbReference type="GO" id="GO:0140580">
    <property type="term" value="F:mitochondrion autophagosome adaptor activity"/>
    <property type="evidence" value="ECO:0007669"/>
    <property type="project" value="InterPro"/>
</dbReference>
<feature type="region of interest" description="Disordered" evidence="1">
    <location>
        <begin position="261"/>
        <end position="294"/>
    </location>
</feature>
<organism evidence="2 3">
    <name type="scientific">Fistulina hepatica ATCC 64428</name>
    <dbReference type="NCBI Taxonomy" id="1128425"/>
    <lineage>
        <taxon>Eukaryota</taxon>
        <taxon>Fungi</taxon>
        <taxon>Dikarya</taxon>
        <taxon>Basidiomycota</taxon>
        <taxon>Agaricomycotina</taxon>
        <taxon>Agaricomycetes</taxon>
        <taxon>Agaricomycetidae</taxon>
        <taxon>Agaricales</taxon>
        <taxon>Fistulinaceae</taxon>
        <taxon>Fistulina</taxon>
    </lineage>
</organism>
<dbReference type="PANTHER" id="PTHR38699">
    <property type="entry name" value="CHROMOSOME 1, WHOLE GENOME SHOTGUN SEQUENCE"/>
    <property type="match status" value="1"/>
</dbReference>
<dbReference type="Proteomes" id="UP000054144">
    <property type="component" value="Unassembled WGS sequence"/>
</dbReference>
<keyword evidence="3" id="KW-1185">Reference proteome</keyword>
<dbReference type="InterPro" id="IPR013898">
    <property type="entry name" value="Atg43"/>
</dbReference>
<reference evidence="2 3" key="1">
    <citation type="journal article" date="2015" name="Fungal Genet. Biol.">
        <title>Evolution of novel wood decay mechanisms in Agaricales revealed by the genome sequences of Fistulina hepatica and Cylindrobasidium torrendii.</title>
        <authorList>
            <person name="Floudas D."/>
            <person name="Held B.W."/>
            <person name="Riley R."/>
            <person name="Nagy L.G."/>
            <person name="Koehler G."/>
            <person name="Ransdell A.S."/>
            <person name="Younus H."/>
            <person name="Chow J."/>
            <person name="Chiniquy J."/>
            <person name="Lipzen A."/>
            <person name="Tritt A."/>
            <person name="Sun H."/>
            <person name="Haridas S."/>
            <person name="LaButti K."/>
            <person name="Ohm R.A."/>
            <person name="Kues U."/>
            <person name="Blanchette R.A."/>
            <person name="Grigoriev I.V."/>
            <person name="Minto R.E."/>
            <person name="Hibbett D.S."/>
        </authorList>
    </citation>
    <scope>NUCLEOTIDE SEQUENCE [LARGE SCALE GENOMIC DNA]</scope>
    <source>
        <strain evidence="2 3">ATCC 64428</strain>
    </source>
</reference>
<dbReference type="GO" id="GO:0000423">
    <property type="term" value="P:mitophagy"/>
    <property type="evidence" value="ECO:0007669"/>
    <property type="project" value="InterPro"/>
</dbReference>
<proteinExistence type="predicted"/>
<evidence type="ECO:0000256" key="1">
    <source>
        <dbReference type="SAM" id="MobiDB-lite"/>
    </source>
</evidence>
<protein>
    <submittedName>
        <fullName evidence="2">Uncharacterized protein</fullName>
    </submittedName>
</protein>
<dbReference type="EMBL" id="KN881583">
    <property type="protein sequence ID" value="KIY53848.1"/>
    <property type="molecule type" value="Genomic_DNA"/>
</dbReference>
<name>A0A0D7ASR0_9AGAR</name>